<dbReference type="RefSeq" id="WP_242462836.1">
    <property type="nucleotide sequence ID" value="NZ_JAACYA010000001.1"/>
</dbReference>
<dbReference type="Gene3D" id="3.40.50.1000">
    <property type="entry name" value="HAD superfamily/HAD-like"/>
    <property type="match status" value="1"/>
</dbReference>
<dbReference type="EMBL" id="JAACYA010000001">
    <property type="protein sequence ID" value="MBK3331826.1"/>
    <property type="molecule type" value="Genomic_DNA"/>
</dbReference>
<keyword evidence="1" id="KW-0479">Metal-binding</keyword>
<protein>
    <submittedName>
        <fullName evidence="4">HAD-IIB family hydrolase</fullName>
    </submittedName>
</protein>
<dbReference type="SFLD" id="SFLDS00003">
    <property type="entry name" value="Haloacid_Dehalogenase"/>
    <property type="match status" value="1"/>
</dbReference>
<dbReference type="Proteomes" id="UP000772812">
    <property type="component" value="Unassembled WGS sequence"/>
</dbReference>
<dbReference type="NCBIfam" id="TIGR01486">
    <property type="entry name" value="HAD-SF-IIB-MPGP"/>
    <property type="match status" value="1"/>
</dbReference>
<reference evidence="4 5" key="1">
    <citation type="journal article" date="2021" name="Syst. Appl. Microbiol.">
        <title>Persephonella atlantica sp. nov.: How to adapt to physico-chemical gradients in high temperature hydrothermal habitats.</title>
        <authorList>
            <person name="Francois D.X."/>
            <person name="Godfroy A."/>
            <person name="Mathien C."/>
            <person name="Aube J."/>
            <person name="Cathalot C."/>
            <person name="Lesongeur F."/>
            <person name="L'Haridon S."/>
            <person name="Philippon X."/>
            <person name="Roussel E.G."/>
        </authorList>
    </citation>
    <scope>NUCLEOTIDE SEQUENCE [LARGE SCALE GENOMIC DNA]</scope>
    <source>
        <strain evidence="4 5">MO1340</strain>
    </source>
</reference>
<dbReference type="GO" id="GO:0016787">
    <property type="term" value="F:hydrolase activity"/>
    <property type="evidence" value="ECO:0007669"/>
    <property type="project" value="UniProtKB-KW"/>
</dbReference>
<dbReference type="InterPro" id="IPR006379">
    <property type="entry name" value="HAD-SF_hydro_IIB"/>
</dbReference>
<dbReference type="PANTHER" id="PTHR10000">
    <property type="entry name" value="PHOSPHOSERINE PHOSPHATASE"/>
    <property type="match status" value="1"/>
</dbReference>
<dbReference type="NCBIfam" id="TIGR01484">
    <property type="entry name" value="HAD-SF-IIB"/>
    <property type="match status" value="1"/>
</dbReference>
<evidence type="ECO:0000313" key="4">
    <source>
        <dbReference type="EMBL" id="MBK3331826.1"/>
    </source>
</evidence>
<dbReference type="InterPro" id="IPR023214">
    <property type="entry name" value="HAD_sf"/>
</dbReference>
<gene>
    <name evidence="4" type="ORF">GWK41_01940</name>
</gene>
<evidence type="ECO:0000256" key="2">
    <source>
        <dbReference type="ARBA" id="ARBA00022801"/>
    </source>
</evidence>
<dbReference type="CDD" id="cd07507">
    <property type="entry name" value="HAD_Pase"/>
    <property type="match status" value="1"/>
</dbReference>
<dbReference type="Pfam" id="PF08282">
    <property type="entry name" value="Hydrolase_3"/>
    <property type="match status" value="1"/>
</dbReference>
<comment type="caution">
    <text evidence="4">The sequence shown here is derived from an EMBL/GenBank/DDBJ whole genome shotgun (WGS) entry which is preliminary data.</text>
</comment>
<sequence>MMLVIFTDLDGSLLNHDDYSYTDAQPSLERIKKQKIPLIFTTSKTRVEVELLQKEMEIKEPFIVENGAAVFFPEGYRNFSLDYPKIDRYRVIILGESYNYIRKFVEKVKDRFKIKGFGDMTAEEIAHFTDLPLEKAKLSKIREFTEPFIIENPQLLPQLEKEAEKHNLKITKGGRFYHLIGKGQDKGKAVKITAEIFRKHMKSIKTVGIGDSKNDIPMLRVVDIPVLIPKINKQYEEINLPGLIKADYPGSKGWNQVVWRILDEYESLSH</sequence>
<name>A0ABS1GG34_9AQUI</name>
<keyword evidence="2 4" id="KW-0378">Hydrolase</keyword>
<dbReference type="PANTHER" id="PTHR10000:SF8">
    <property type="entry name" value="HAD SUPERFAMILY HYDROLASE-LIKE, TYPE 3"/>
    <property type="match status" value="1"/>
</dbReference>
<keyword evidence="3" id="KW-0460">Magnesium</keyword>
<dbReference type="InterPro" id="IPR006381">
    <property type="entry name" value="HAD-SF-IIB-MPGP"/>
</dbReference>
<dbReference type="SFLD" id="SFLDG01140">
    <property type="entry name" value="C2.B:_Phosphomannomutase_and_P"/>
    <property type="match status" value="1"/>
</dbReference>
<dbReference type="SUPFAM" id="SSF56784">
    <property type="entry name" value="HAD-like"/>
    <property type="match status" value="1"/>
</dbReference>
<evidence type="ECO:0000313" key="5">
    <source>
        <dbReference type="Proteomes" id="UP000772812"/>
    </source>
</evidence>
<dbReference type="InterPro" id="IPR036412">
    <property type="entry name" value="HAD-like_sf"/>
</dbReference>
<evidence type="ECO:0000256" key="3">
    <source>
        <dbReference type="ARBA" id="ARBA00022842"/>
    </source>
</evidence>
<keyword evidence="5" id="KW-1185">Reference proteome</keyword>
<organism evidence="4 5">
    <name type="scientific">Persephonella atlantica</name>
    <dbReference type="NCBI Taxonomy" id="2699429"/>
    <lineage>
        <taxon>Bacteria</taxon>
        <taxon>Pseudomonadati</taxon>
        <taxon>Aquificota</taxon>
        <taxon>Aquificia</taxon>
        <taxon>Aquificales</taxon>
        <taxon>Hydrogenothermaceae</taxon>
        <taxon>Persephonella</taxon>
    </lineage>
</organism>
<proteinExistence type="predicted"/>
<dbReference type="SFLD" id="SFLDG01142">
    <property type="entry name" value="C2.B.2:_Mannosyl-3-phosphoglyc"/>
    <property type="match status" value="1"/>
</dbReference>
<accession>A0ABS1GG34</accession>
<dbReference type="Gene3D" id="3.30.980.20">
    <property type="entry name" value="Putative mannosyl-3-phosphoglycerate phosphatase, domain 2"/>
    <property type="match status" value="1"/>
</dbReference>
<evidence type="ECO:0000256" key="1">
    <source>
        <dbReference type="ARBA" id="ARBA00022723"/>
    </source>
</evidence>